<dbReference type="Ensembl" id="ENSAPET00000005484.1">
    <property type="protein sequence ID" value="ENSAPEP00000005344.1"/>
    <property type="gene ID" value="ENSAPEG00000003832.1"/>
</dbReference>
<accession>A0A3P8S1D1</accession>
<dbReference type="InterPro" id="IPR036179">
    <property type="entry name" value="Ig-like_dom_sf"/>
</dbReference>
<dbReference type="Pfam" id="PF07686">
    <property type="entry name" value="V-set"/>
    <property type="match status" value="1"/>
</dbReference>
<dbReference type="Pfam" id="PF08205">
    <property type="entry name" value="C2-set_2"/>
    <property type="match status" value="1"/>
</dbReference>
<evidence type="ECO:0000256" key="2">
    <source>
        <dbReference type="ARBA" id="ARBA00022692"/>
    </source>
</evidence>
<name>A0A3P8S1D1_AMPPE</name>
<evidence type="ECO:0000256" key="6">
    <source>
        <dbReference type="ARBA" id="ARBA00023136"/>
    </source>
</evidence>
<dbReference type="InterPro" id="IPR013106">
    <property type="entry name" value="Ig_V-set"/>
</dbReference>
<feature type="compositionally biased region" description="Basic and acidic residues" evidence="9">
    <location>
        <begin position="405"/>
        <end position="429"/>
    </location>
</feature>
<keyword evidence="14" id="KW-1185">Reference proteome</keyword>
<keyword evidence="4" id="KW-0130">Cell adhesion</keyword>
<feature type="compositionally biased region" description="Acidic residues" evidence="9">
    <location>
        <begin position="430"/>
        <end position="441"/>
    </location>
</feature>
<evidence type="ECO:0000256" key="4">
    <source>
        <dbReference type="ARBA" id="ARBA00022889"/>
    </source>
</evidence>
<evidence type="ECO:0000313" key="14">
    <source>
        <dbReference type="Proteomes" id="UP000265080"/>
    </source>
</evidence>
<protein>
    <recommendedName>
        <fullName evidence="12">Ig-like domain-containing protein</fullName>
    </recommendedName>
</protein>
<feature type="transmembrane region" description="Helical" evidence="10">
    <location>
        <begin position="299"/>
        <end position="322"/>
    </location>
</feature>
<dbReference type="InterPro" id="IPR003599">
    <property type="entry name" value="Ig_sub"/>
</dbReference>
<keyword evidence="3" id="KW-0430">Lectin</keyword>
<keyword evidence="11" id="KW-0732">Signal</keyword>
<feature type="chain" id="PRO_5017952818" description="Ig-like domain-containing protein" evidence="11">
    <location>
        <begin position="20"/>
        <end position="481"/>
    </location>
</feature>
<evidence type="ECO:0000256" key="7">
    <source>
        <dbReference type="ARBA" id="ARBA00023157"/>
    </source>
</evidence>
<dbReference type="InterPro" id="IPR051036">
    <property type="entry name" value="SIGLEC"/>
</dbReference>
<dbReference type="GO" id="GO:0007155">
    <property type="term" value="P:cell adhesion"/>
    <property type="evidence" value="ECO:0007669"/>
    <property type="project" value="UniProtKB-KW"/>
</dbReference>
<feature type="signal peptide" evidence="11">
    <location>
        <begin position="1"/>
        <end position="19"/>
    </location>
</feature>
<keyword evidence="5 10" id="KW-1133">Transmembrane helix</keyword>
<keyword evidence="7" id="KW-1015">Disulfide bond</keyword>
<dbReference type="PANTHER" id="PTHR12035">
    <property type="entry name" value="SIALIC ACID BINDING IMMUNOGLOBULIN-LIKE LECTIN"/>
    <property type="match status" value="1"/>
</dbReference>
<evidence type="ECO:0000256" key="5">
    <source>
        <dbReference type="ARBA" id="ARBA00022989"/>
    </source>
</evidence>
<reference evidence="13" key="3">
    <citation type="submission" date="2025-09" db="UniProtKB">
        <authorList>
            <consortium name="Ensembl"/>
        </authorList>
    </citation>
    <scope>IDENTIFICATION</scope>
</reference>
<reference evidence="13" key="2">
    <citation type="submission" date="2025-08" db="UniProtKB">
        <authorList>
            <consortium name="Ensembl"/>
        </authorList>
    </citation>
    <scope>IDENTIFICATION</scope>
</reference>
<proteinExistence type="inferred from homology"/>
<evidence type="ECO:0000256" key="11">
    <source>
        <dbReference type="SAM" id="SignalP"/>
    </source>
</evidence>
<dbReference type="GO" id="GO:0033691">
    <property type="term" value="F:sialic acid binding"/>
    <property type="evidence" value="ECO:0007669"/>
    <property type="project" value="TreeGrafter"/>
</dbReference>
<dbReference type="OMA" id="TEFMINM"/>
<dbReference type="AlphaFoldDB" id="A0A3P8S1D1"/>
<keyword evidence="2 10" id="KW-0812">Transmembrane</keyword>
<dbReference type="PROSITE" id="PS50835">
    <property type="entry name" value="IG_LIKE"/>
    <property type="match status" value="1"/>
</dbReference>
<dbReference type="SMART" id="SM00409">
    <property type="entry name" value="IG"/>
    <property type="match status" value="2"/>
</dbReference>
<evidence type="ECO:0000313" key="13">
    <source>
        <dbReference type="Ensembl" id="ENSAPEP00000005344.1"/>
    </source>
</evidence>
<evidence type="ECO:0000256" key="9">
    <source>
        <dbReference type="SAM" id="MobiDB-lite"/>
    </source>
</evidence>
<comment type="similarity">
    <text evidence="8">Belongs to the immunoglobulin superfamily. SIGLEC (sialic acid binding Ig-like lectin) family.</text>
</comment>
<sequence length="481" mass="52466">MFVLIWAILLLSVSGLTAGKQRQENPDCDNDKSCIMSNEANITAETGLCVVIPCTTEADFDVKSIIWHKCNEKHNIIIFNSHDNETIESGYKGRVSLLQSDLSKKNCSIIINDLTKSDSGLYFLRATGNKKNDCKIISKTTINVTDLSQKPTMEIPTLAEGQQATLTCTAPGLCSGSPPNITWMWREAGGKETYFPGNFTFTIGNLTAGTRHSSTLIFTASSKHHNTSITCKVSFKGGSTTEETKTLNVTLKSSVAESTKGQSLTTVNSVSCNSAGEANIKDLFAEVLSTVQQLHGITVFLIGFVMGMLLSTIIACLVIKCLRKKQRRSRFLPENMEMVIAQSVPDLMDVGPAADYDVIRVQDAAEGGAESSELSAPDGDMRPKEVEYSNINFSVMKRRNPAGAEETRDTTETEYAEIKKDTMKERPDNGGEDGEVLEGNEEEKVVMIGEDEEAKQGMPAEEDGGKDVVLYSNANEVMDEV</sequence>
<reference evidence="13 14" key="1">
    <citation type="submission" date="2018-03" db="EMBL/GenBank/DDBJ databases">
        <title>Finding Nemo's genes: A chromosome-scale reference assembly of the genome of the orange clownfish Amphiprion percula.</title>
        <authorList>
            <person name="Lehmann R."/>
        </authorList>
    </citation>
    <scope>NUCLEOTIDE SEQUENCE</scope>
</reference>
<dbReference type="GO" id="GO:0005886">
    <property type="term" value="C:plasma membrane"/>
    <property type="evidence" value="ECO:0007669"/>
    <property type="project" value="TreeGrafter"/>
</dbReference>
<evidence type="ECO:0000256" key="8">
    <source>
        <dbReference type="ARBA" id="ARBA00038361"/>
    </source>
</evidence>
<evidence type="ECO:0000256" key="1">
    <source>
        <dbReference type="ARBA" id="ARBA00004167"/>
    </source>
</evidence>
<dbReference type="SUPFAM" id="SSF48726">
    <property type="entry name" value="Immunoglobulin"/>
    <property type="match status" value="2"/>
</dbReference>
<keyword evidence="6 10" id="KW-0472">Membrane</keyword>
<feature type="domain" description="Ig-like" evidence="12">
    <location>
        <begin position="151"/>
        <end position="248"/>
    </location>
</feature>
<evidence type="ECO:0000259" key="12">
    <source>
        <dbReference type="PROSITE" id="PS50835"/>
    </source>
</evidence>
<feature type="region of interest" description="Disordered" evidence="9">
    <location>
        <begin position="399"/>
        <end position="481"/>
    </location>
</feature>
<dbReference type="GO" id="GO:0030246">
    <property type="term" value="F:carbohydrate binding"/>
    <property type="evidence" value="ECO:0007669"/>
    <property type="project" value="UniProtKB-KW"/>
</dbReference>
<evidence type="ECO:0000256" key="10">
    <source>
        <dbReference type="SAM" id="Phobius"/>
    </source>
</evidence>
<evidence type="ECO:0000256" key="3">
    <source>
        <dbReference type="ARBA" id="ARBA00022734"/>
    </source>
</evidence>
<dbReference type="PANTHER" id="PTHR12035:SF128">
    <property type="entry name" value="BRANCHED CHAIN KETO ACID DEHYDROGENASE E1 SUBUNIT BETA,-LIKE-RELATED"/>
    <property type="match status" value="1"/>
</dbReference>
<dbReference type="Gene3D" id="2.60.40.10">
    <property type="entry name" value="Immunoglobulins"/>
    <property type="match status" value="2"/>
</dbReference>
<dbReference type="InterPro" id="IPR007110">
    <property type="entry name" value="Ig-like_dom"/>
</dbReference>
<organism evidence="13 14">
    <name type="scientific">Amphiprion percula</name>
    <name type="common">Orange clownfish</name>
    <name type="synonym">Lutjanus percula</name>
    <dbReference type="NCBI Taxonomy" id="161767"/>
    <lineage>
        <taxon>Eukaryota</taxon>
        <taxon>Metazoa</taxon>
        <taxon>Chordata</taxon>
        <taxon>Craniata</taxon>
        <taxon>Vertebrata</taxon>
        <taxon>Euteleostomi</taxon>
        <taxon>Actinopterygii</taxon>
        <taxon>Neopterygii</taxon>
        <taxon>Teleostei</taxon>
        <taxon>Neoteleostei</taxon>
        <taxon>Acanthomorphata</taxon>
        <taxon>Ovalentaria</taxon>
        <taxon>Pomacentridae</taxon>
        <taxon>Amphiprion</taxon>
    </lineage>
</organism>
<dbReference type="GeneTree" id="ENSGT01150000286924"/>
<dbReference type="Proteomes" id="UP000265080">
    <property type="component" value="Chromosome 7"/>
</dbReference>
<comment type="subcellular location">
    <subcellularLocation>
        <location evidence="1">Membrane</location>
        <topology evidence="1">Single-pass membrane protein</topology>
    </subcellularLocation>
</comment>
<dbReference type="STRING" id="161767.ENSAPEP00000005344"/>
<dbReference type="InterPro" id="IPR013783">
    <property type="entry name" value="Ig-like_fold"/>
</dbReference>
<dbReference type="InterPro" id="IPR013162">
    <property type="entry name" value="CD80_C2-set"/>
</dbReference>